<dbReference type="SUPFAM" id="SSF89095">
    <property type="entry name" value="GatB/YqeY motif"/>
    <property type="match status" value="1"/>
</dbReference>
<evidence type="ECO:0000256" key="8">
    <source>
        <dbReference type="ARBA" id="ARBA00024799"/>
    </source>
</evidence>
<evidence type="ECO:0000256" key="3">
    <source>
        <dbReference type="ARBA" id="ARBA00016923"/>
    </source>
</evidence>
<dbReference type="PROSITE" id="PS01234">
    <property type="entry name" value="GATB"/>
    <property type="match status" value="1"/>
</dbReference>
<comment type="subunit">
    <text evidence="2 11">Heterotrimer of A, B and C subunits.</text>
</comment>
<dbReference type="Pfam" id="PF02637">
    <property type="entry name" value="GatB_Yqey"/>
    <property type="match status" value="1"/>
</dbReference>
<proteinExistence type="inferred from homology"/>
<dbReference type="EC" id="6.3.5.-" evidence="11"/>
<comment type="catalytic activity">
    <reaction evidence="9 11">
        <text>L-aspartyl-tRNA(Asn) + L-glutamine + ATP + H2O = L-asparaginyl-tRNA(Asn) + L-glutamate + ADP + phosphate + 2 H(+)</text>
        <dbReference type="Rhea" id="RHEA:14513"/>
        <dbReference type="Rhea" id="RHEA-COMP:9674"/>
        <dbReference type="Rhea" id="RHEA-COMP:9677"/>
        <dbReference type="ChEBI" id="CHEBI:15377"/>
        <dbReference type="ChEBI" id="CHEBI:15378"/>
        <dbReference type="ChEBI" id="CHEBI:29985"/>
        <dbReference type="ChEBI" id="CHEBI:30616"/>
        <dbReference type="ChEBI" id="CHEBI:43474"/>
        <dbReference type="ChEBI" id="CHEBI:58359"/>
        <dbReference type="ChEBI" id="CHEBI:78515"/>
        <dbReference type="ChEBI" id="CHEBI:78516"/>
        <dbReference type="ChEBI" id="CHEBI:456216"/>
    </reaction>
</comment>
<comment type="catalytic activity">
    <reaction evidence="10 11">
        <text>L-glutamyl-tRNA(Gln) + L-glutamine + ATP + H2O = L-glutaminyl-tRNA(Gln) + L-glutamate + ADP + phosphate + H(+)</text>
        <dbReference type="Rhea" id="RHEA:17521"/>
        <dbReference type="Rhea" id="RHEA-COMP:9681"/>
        <dbReference type="Rhea" id="RHEA-COMP:9684"/>
        <dbReference type="ChEBI" id="CHEBI:15377"/>
        <dbReference type="ChEBI" id="CHEBI:15378"/>
        <dbReference type="ChEBI" id="CHEBI:29985"/>
        <dbReference type="ChEBI" id="CHEBI:30616"/>
        <dbReference type="ChEBI" id="CHEBI:43474"/>
        <dbReference type="ChEBI" id="CHEBI:58359"/>
        <dbReference type="ChEBI" id="CHEBI:78520"/>
        <dbReference type="ChEBI" id="CHEBI:78521"/>
        <dbReference type="ChEBI" id="CHEBI:456216"/>
    </reaction>
</comment>
<dbReference type="InterPro" id="IPR003789">
    <property type="entry name" value="Asn/Gln_tRNA_amidoTrase-B-like"/>
</dbReference>
<dbReference type="NCBIfam" id="NF004014">
    <property type="entry name" value="PRK05477.1-4"/>
    <property type="match status" value="1"/>
</dbReference>
<dbReference type="InterPro" id="IPR018027">
    <property type="entry name" value="Asn/Gln_amidotransferase"/>
</dbReference>
<dbReference type="RefSeq" id="WP_137090464.1">
    <property type="nucleotide sequence ID" value="NZ_CP028923.1"/>
</dbReference>
<organism evidence="14 15">
    <name type="scientific">Mangrovivirga cuniculi</name>
    <dbReference type="NCBI Taxonomy" id="2715131"/>
    <lineage>
        <taxon>Bacteria</taxon>
        <taxon>Pseudomonadati</taxon>
        <taxon>Bacteroidota</taxon>
        <taxon>Cytophagia</taxon>
        <taxon>Cytophagales</taxon>
        <taxon>Mangrovivirgaceae</taxon>
        <taxon>Mangrovivirga</taxon>
    </lineage>
</organism>
<dbReference type="OrthoDB" id="9804078at2"/>
<evidence type="ECO:0000256" key="2">
    <source>
        <dbReference type="ARBA" id="ARBA00011123"/>
    </source>
</evidence>
<dbReference type="InterPro" id="IPR017958">
    <property type="entry name" value="Gln-tRNA_amidoTrfase_suB_CS"/>
</dbReference>
<dbReference type="GO" id="GO:0016740">
    <property type="term" value="F:transferase activity"/>
    <property type="evidence" value="ECO:0007669"/>
    <property type="project" value="UniProtKB-KW"/>
</dbReference>
<evidence type="ECO:0000256" key="7">
    <source>
        <dbReference type="ARBA" id="ARBA00022917"/>
    </source>
</evidence>
<dbReference type="GO" id="GO:0006412">
    <property type="term" value="P:translation"/>
    <property type="evidence" value="ECO:0007669"/>
    <property type="project" value="UniProtKB-UniRule"/>
</dbReference>
<evidence type="ECO:0000256" key="10">
    <source>
        <dbReference type="ARBA" id="ARBA00047913"/>
    </source>
</evidence>
<dbReference type="InterPro" id="IPR014746">
    <property type="entry name" value="Gln_synth/guanido_kin_cat_dom"/>
</dbReference>
<evidence type="ECO:0000256" key="5">
    <source>
        <dbReference type="ARBA" id="ARBA00022741"/>
    </source>
</evidence>
<dbReference type="Gene3D" id="1.10.10.410">
    <property type="match status" value="1"/>
</dbReference>
<dbReference type="GO" id="GO:0050566">
    <property type="term" value="F:asparaginyl-tRNA synthase (glutamine-hydrolyzing) activity"/>
    <property type="evidence" value="ECO:0007669"/>
    <property type="project" value="RHEA"/>
</dbReference>
<dbReference type="InterPro" id="IPR017959">
    <property type="entry name" value="Asn/Gln-tRNA_amidoTrfase_suB/E"/>
</dbReference>
<keyword evidence="4 11" id="KW-0436">Ligase</keyword>
<dbReference type="SUPFAM" id="SSF55931">
    <property type="entry name" value="Glutamine synthetase/guanido kinase"/>
    <property type="match status" value="1"/>
</dbReference>
<sequence>MEISGQQYEPVIGLEVHVQLNTKSKIFCEDPVKYGADPNTLVSPVSLAHPGTLPVVNRAVLGKAVKLGMALDCKIAKRMYFDRKNYFYPDSPKGYQLTQDRTPICKGGGVNIKTESGDKFVSLDKIHMEEDAGKSIHVEGEDFSKIDLNRAGTPLLEVVTDPCMATPAEVALFLNYLRRLVRWLDISDANMEEGSLRCDANVSIKPIGSEKLGNKVEIKNMNSVRNVQKAINAELKRQAELVRSGETIISETRLYDLEKNQTRSMRTKEALNDYRYFPDPDLSEIELSQDFLNEIKTAMPELPEQREQRFINDFGIEQEKARIICEEISQAEFFESLLKAGTEPKVASNWFVGPVKGFINQNTEIKLENINPKALSSLIELSTSGKVNQHIAVRELLPGVIVNGDMPEKLAAEKGLLIESNKNELLDWVDEAISQNPEKVKAWKNGKKGLSKFFMGEVMKKSKGKADPRQTISLIEEQLKNQ</sequence>
<dbReference type="EMBL" id="CP028923">
    <property type="protein sequence ID" value="QCK14877.1"/>
    <property type="molecule type" value="Genomic_DNA"/>
</dbReference>
<feature type="domain" description="Asn/Gln amidotransferase" evidence="13">
    <location>
        <begin position="332"/>
        <end position="479"/>
    </location>
</feature>
<feature type="region of interest" description="Disordered" evidence="12">
    <location>
        <begin position="461"/>
        <end position="482"/>
    </location>
</feature>
<accession>A0A4D7JJK4</accession>
<name>A0A4D7JJK4_9BACT</name>
<dbReference type="Pfam" id="PF02934">
    <property type="entry name" value="GatB_N"/>
    <property type="match status" value="1"/>
</dbReference>
<reference evidence="14 15" key="1">
    <citation type="submission" date="2018-04" db="EMBL/GenBank/DDBJ databases">
        <title>Complete genome uncultured novel isolate.</title>
        <authorList>
            <person name="Merlino G."/>
        </authorList>
    </citation>
    <scope>NUCLEOTIDE SEQUENCE [LARGE SCALE GENOMIC DNA]</scope>
    <source>
        <strain evidence="15">R1DC9</strain>
    </source>
</reference>
<dbReference type="PANTHER" id="PTHR11659">
    <property type="entry name" value="GLUTAMYL-TRNA GLN AMIDOTRANSFERASE SUBUNIT B MITOCHONDRIAL AND PROKARYOTIC PET112-RELATED"/>
    <property type="match status" value="1"/>
</dbReference>
<dbReference type="Proteomes" id="UP000298616">
    <property type="component" value="Chromosome"/>
</dbReference>
<evidence type="ECO:0000259" key="13">
    <source>
        <dbReference type="SMART" id="SM00845"/>
    </source>
</evidence>
<evidence type="ECO:0000313" key="14">
    <source>
        <dbReference type="EMBL" id="QCK14877.1"/>
    </source>
</evidence>
<evidence type="ECO:0000256" key="12">
    <source>
        <dbReference type="SAM" id="MobiDB-lite"/>
    </source>
</evidence>
<dbReference type="FunFam" id="1.10.10.410:FF:000001">
    <property type="entry name" value="Aspartyl/glutamyl-tRNA(Asn/Gln) amidotransferase subunit B"/>
    <property type="match status" value="1"/>
</dbReference>
<dbReference type="InterPro" id="IPR023168">
    <property type="entry name" value="GatB_Yqey_C_2"/>
</dbReference>
<protein>
    <recommendedName>
        <fullName evidence="3 11">Aspartyl/glutamyl-tRNA(Asn/Gln) amidotransferase subunit B</fullName>
        <shortName evidence="11">Asp/Glu-ADT subunit B</shortName>
        <ecNumber evidence="11">6.3.5.-</ecNumber>
    </recommendedName>
</protein>
<dbReference type="GO" id="GO:0005524">
    <property type="term" value="F:ATP binding"/>
    <property type="evidence" value="ECO:0007669"/>
    <property type="project" value="UniProtKB-KW"/>
</dbReference>
<comment type="similarity">
    <text evidence="1 11">Belongs to the GatB/GatE family. GatB subfamily.</text>
</comment>
<keyword evidence="5 11" id="KW-0547">Nucleotide-binding</keyword>
<evidence type="ECO:0000256" key="1">
    <source>
        <dbReference type="ARBA" id="ARBA00005306"/>
    </source>
</evidence>
<dbReference type="InterPro" id="IPR004413">
    <property type="entry name" value="GatB"/>
</dbReference>
<keyword evidence="6 11" id="KW-0067">ATP-binding</keyword>
<keyword evidence="14" id="KW-0808">Transferase</keyword>
<dbReference type="KEGG" id="fpf:DCC35_09055"/>
<dbReference type="InterPro" id="IPR006075">
    <property type="entry name" value="Asn/Gln-tRNA_Trfase_suB/E_cat"/>
</dbReference>
<dbReference type="GO" id="GO:0050567">
    <property type="term" value="F:glutaminyl-tRNA synthase (glutamine-hydrolyzing) activity"/>
    <property type="evidence" value="ECO:0007669"/>
    <property type="project" value="UniProtKB-UniRule"/>
</dbReference>
<evidence type="ECO:0000313" key="15">
    <source>
        <dbReference type="Proteomes" id="UP000298616"/>
    </source>
</evidence>
<dbReference type="InterPro" id="IPR042114">
    <property type="entry name" value="GatB_C_1"/>
</dbReference>
<evidence type="ECO:0000256" key="9">
    <source>
        <dbReference type="ARBA" id="ARBA00047380"/>
    </source>
</evidence>
<keyword evidence="7 11" id="KW-0648">Protein biosynthesis</keyword>
<dbReference type="NCBIfam" id="TIGR00133">
    <property type="entry name" value="gatB"/>
    <property type="match status" value="1"/>
</dbReference>
<dbReference type="SMART" id="SM00845">
    <property type="entry name" value="GatB_Yqey"/>
    <property type="match status" value="1"/>
</dbReference>
<dbReference type="Gene3D" id="1.10.150.380">
    <property type="entry name" value="GatB domain, N-terminal subdomain"/>
    <property type="match status" value="1"/>
</dbReference>
<gene>
    <name evidence="11 14" type="primary">gatB</name>
    <name evidence="14" type="ORF">DCC35_09055</name>
</gene>
<dbReference type="NCBIfam" id="NF004012">
    <property type="entry name" value="PRK05477.1-2"/>
    <property type="match status" value="1"/>
</dbReference>
<comment type="function">
    <text evidence="8 11">Allows the formation of correctly charged Asn-tRNA(Asn) or Gln-tRNA(Gln) through the transamidation of misacylated Asp-tRNA(Asn) or Glu-tRNA(Gln) in organisms which lack either or both of asparaginyl-tRNA or glutaminyl-tRNA synthetases. The reaction takes place in the presence of glutamine and ATP through an activated phospho-Asp-tRNA(Asn) or phospho-Glu-tRNA(Gln).</text>
</comment>
<dbReference type="HAMAP" id="MF_00121">
    <property type="entry name" value="GatB"/>
    <property type="match status" value="1"/>
</dbReference>
<dbReference type="PANTHER" id="PTHR11659:SF4">
    <property type="entry name" value="ASPARTYL_GLUTAMYL-TRNA(GLN) AMIDOTRANSFERASE SUBUNIT B_E CATALYTIC DOMAIN-CONTAINING PROTEIN"/>
    <property type="match status" value="1"/>
</dbReference>
<dbReference type="AlphaFoldDB" id="A0A4D7JJK4"/>
<keyword evidence="15" id="KW-1185">Reference proteome</keyword>
<evidence type="ECO:0000256" key="11">
    <source>
        <dbReference type="HAMAP-Rule" id="MF_00121"/>
    </source>
</evidence>
<evidence type="ECO:0000256" key="4">
    <source>
        <dbReference type="ARBA" id="ARBA00022598"/>
    </source>
</evidence>
<evidence type="ECO:0000256" key="6">
    <source>
        <dbReference type="ARBA" id="ARBA00022840"/>
    </source>
</evidence>